<accession>A0A084VS47</accession>
<evidence type="ECO:0000313" key="20">
    <source>
        <dbReference type="Proteomes" id="UP000030765"/>
    </source>
</evidence>
<keyword evidence="3" id="KW-0723">Serine/threonine-protein kinase</keyword>
<evidence type="ECO:0000256" key="10">
    <source>
        <dbReference type="ARBA" id="ARBA00023034"/>
    </source>
</evidence>
<dbReference type="GO" id="GO:0004674">
    <property type="term" value="F:protein serine/threonine kinase activity"/>
    <property type="evidence" value="ECO:0007669"/>
    <property type="project" value="UniProtKB-KW"/>
</dbReference>
<dbReference type="InterPro" id="IPR008271">
    <property type="entry name" value="Ser/Thr_kinase_AS"/>
</dbReference>
<dbReference type="Proteomes" id="UP000030765">
    <property type="component" value="Unassembled WGS sequence"/>
</dbReference>
<dbReference type="EC" id="2.7.11.1" evidence="2"/>
<keyword evidence="9" id="KW-0460">Magnesium</keyword>
<dbReference type="GO" id="GO:0005634">
    <property type="term" value="C:nucleus"/>
    <property type="evidence" value="ECO:0007669"/>
    <property type="project" value="TreeGrafter"/>
</dbReference>
<name>A0A084VS47_ANOSI</name>
<dbReference type="PANTHER" id="PTHR11042">
    <property type="entry name" value="EUKARYOTIC TRANSLATION INITIATION FACTOR 2-ALPHA KINASE EIF2-ALPHA KINASE -RELATED"/>
    <property type="match status" value="1"/>
</dbReference>
<comment type="subcellular location">
    <subcellularLocation>
        <location evidence="1">Golgi apparatus membrane</location>
        <topology evidence="1">Peripheral membrane protein</topology>
    </subcellularLocation>
</comment>
<evidence type="ECO:0000256" key="15">
    <source>
        <dbReference type="ARBA" id="ARBA00048679"/>
    </source>
</evidence>
<evidence type="ECO:0000256" key="1">
    <source>
        <dbReference type="ARBA" id="ARBA00004395"/>
    </source>
</evidence>
<dbReference type="PROSITE" id="PS50011">
    <property type="entry name" value="PROTEIN_KINASE_DOM"/>
    <property type="match status" value="1"/>
</dbReference>
<dbReference type="STRING" id="74873.A0A084VS47"/>
<dbReference type="EMBL" id="ATLV01015810">
    <property type="status" value="NOT_ANNOTATED_CDS"/>
    <property type="molecule type" value="Genomic_DNA"/>
</dbReference>
<evidence type="ECO:0000256" key="9">
    <source>
        <dbReference type="ARBA" id="ARBA00022842"/>
    </source>
</evidence>
<dbReference type="GO" id="GO:0110031">
    <property type="term" value="P:negative regulation of G2/MI transition of meiotic cell cycle"/>
    <property type="evidence" value="ECO:0007669"/>
    <property type="project" value="TreeGrafter"/>
</dbReference>
<sequence length="500" mass="55899">MQMELCRENLEVYAREQQQLSDERIWSILLDLLLALKSLHDRNLIHLDIKLDNILVTDDGTCKLADFGLVFDLTKGKTEDAMEGDSRYLAPELMAGRYTKAADIFSLGIATLELTCNLELPRNGRMWQRLRSGQPLPENLARKISPPLREIIVRMMKPLPEDRPTVDALLNHPIIRKLHQSRKRRSYFRRKLSSLWRFVVTAVMWFAACLRLQHRKFPADSTETDVAEHGVKEQSIRTNHDASSCCGSAMNISNASSGNRNGVSFGASRSFQDQASSLLADEDDMFDDLSSFESSPCSRNAGNIRAHFLRESFQDDSSDIDKNSAQVTPTLNNSIPVHTPTVRIVNSTPLNHHHLQHHLQNGQLPLQHSRNDSRHSSRVLWSPSRLLCFDEDFDDPSTSENGPTRRVHSTPCQVPLLNDSDSDIRPLGPSPPNLNASLCGDASNDLLSPSATLRELSISSTPNCSLLRSAGASGCDTPSTGFSSFLIKKKLCFNEENDSE</sequence>
<dbReference type="PROSITE" id="PS00108">
    <property type="entry name" value="PROTEIN_KINASE_ST"/>
    <property type="match status" value="1"/>
</dbReference>
<evidence type="ECO:0000256" key="7">
    <source>
        <dbReference type="ARBA" id="ARBA00022777"/>
    </source>
</evidence>
<dbReference type="Pfam" id="PF00069">
    <property type="entry name" value="Pkinase"/>
    <property type="match status" value="1"/>
</dbReference>
<evidence type="ECO:0000256" key="11">
    <source>
        <dbReference type="ARBA" id="ARBA00023136"/>
    </source>
</evidence>
<evidence type="ECO:0000259" key="17">
    <source>
        <dbReference type="PROSITE" id="PS50011"/>
    </source>
</evidence>
<keyword evidence="8" id="KW-0067">ATP-binding</keyword>
<dbReference type="Gene3D" id="1.10.510.10">
    <property type="entry name" value="Transferase(Phosphotransferase) domain 1"/>
    <property type="match status" value="1"/>
</dbReference>
<comment type="catalytic activity">
    <reaction evidence="15">
        <text>L-seryl-[protein] + ATP = O-phospho-L-seryl-[protein] + ADP + H(+)</text>
        <dbReference type="Rhea" id="RHEA:17989"/>
        <dbReference type="Rhea" id="RHEA-COMP:9863"/>
        <dbReference type="Rhea" id="RHEA-COMP:11604"/>
        <dbReference type="ChEBI" id="CHEBI:15378"/>
        <dbReference type="ChEBI" id="CHEBI:29999"/>
        <dbReference type="ChEBI" id="CHEBI:30616"/>
        <dbReference type="ChEBI" id="CHEBI:83421"/>
        <dbReference type="ChEBI" id="CHEBI:456216"/>
        <dbReference type="EC" id="2.7.11.1"/>
    </reaction>
</comment>
<evidence type="ECO:0000256" key="14">
    <source>
        <dbReference type="ARBA" id="ARBA00047899"/>
    </source>
</evidence>
<dbReference type="FunFam" id="1.10.510.10:FF:000315">
    <property type="entry name" value="membrane-associated tyrosine- and threonine-specific cdc2-inhibitory kinase"/>
    <property type="match status" value="1"/>
</dbReference>
<comment type="catalytic activity">
    <reaction evidence="14">
        <text>L-threonyl-[protein] + ATP = O-phospho-L-threonyl-[protein] + ADP + H(+)</text>
        <dbReference type="Rhea" id="RHEA:46608"/>
        <dbReference type="Rhea" id="RHEA-COMP:11060"/>
        <dbReference type="Rhea" id="RHEA-COMP:11605"/>
        <dbReference type="ChEBI" id="CHEBI:15378"/>
        <dbReference type="ChEBI" id="CHEBI:30013"/>
        <dbReference type="ChEBI" id="CHEBI:30616"/>
        <dbReference type="ChEBI" id="CHEBI:61977"/>
        <dbReference type="ChEBI" id="CHEBI:456216"/>
        <dbReference type="EC" id="2.7.11.1"/>
    </reaction>
</comment>
<dbReference type="SMART" id="SM00220">
    <property type="entry name" value="S_TKc"/>
    <property type="match status" value="1"/>
</dbReference>
<feature type="region of interest" description="Disordered" evidence="16">
    <location>
        <begin position="396"/>
        <end position="417"/>
    </location>
</feature>
<evidence type="ECO:0000256" key="4">
    <source>
        <dbReference type="ARBA" id="ARBA00022679"/>
    </source>
</evidence>
<keyword evidence="7" id="KW-0418">Kinase</keyword>
<evidence type="ECO:0000256" key="13">
    <source>
        <dbReference type="ARBA" id="ARBA00037982"/>
    </source>
</evidence>
<evidence type="ECO:0000313" key="18">
    <source>
        <dbReference type="EMBL" id="KFB40791.1"/>
    </source>
</evidence>
<dbReference type="EnsemblMetazoa" id="ASIC008223-RA">
    <property type="protein sequence ID" value="ASIC008223-PA"/>
    <property type="gene ID" value="ASIC008223"/>
</dbReference>
<evidence type="ECO:0000256" key="8">
    <source>
        <dbReference type="ARBA" id="ARBA00022840"/>
    </source>
</evidence>
<protein>
    <recommendedName>
        <fullName evidence="2">non-specific serine/threonine protein kinase</fullName>
        <ecNumber evidence="2">2.7.11.1</ecNumber>
    </recommendedName>
</protein>
<keyword evidence="10" id="KW-0333">Golgi apparatus</keyword>
<dbReference type="InterPro" id="IPR000719">
    <property type="entry name" value="Prot_kinase_dom"/>
</dbReference>
<dbReference type="GO" id="GO:0000139">
    <property type="term" value="C:Golgi membrane"/>
    <property type="evidence" value="ECO:0007669"/>
    <property type="project" value="UniProtKB-SubCell"/>
</dbReference>
<dbReference type="GO" id="GO:0046872">
    <property type="term" value="F:metal ion binding"/>
    <property type="evidence" value="ECO:0007669"/>
    <property type="project" value="UniProtKB-KW"/>
</dbReference>
<reference evidence="18 20" key="1">
    <citation type="journal article" date="2014" name="BMC Genomics">
        <title>Genome sequence of Anopheles sinensis provides insight into genetics basis of mosquito competence for malaria parasites.</title>
        <authorList>
            <person name="Zhou D."/>
            <person name="Zhang D."/>
            <person name="Ding G."/>
            <person name="Shi L."/>
            <person name="Hou Q."/>
            <person name="Ye Y."/>
            <person name="Xu Y."/>
            <person name="Zhou H."/>
            <person name="Xiong C."/>
            <person name="Li S."/>
            <person name="Yu J."/>
            <person name="Hong S."/>
            <person name="Yu X."/>
            <person name="Zou P."/>
            <person name="Chen C."/>
            <person name="Chang X."/>
            <person name="Wang W."/>
            <person name="Lv Y."/>
            <person name="Sun Y."/>
            <person name="Ma L."/>
            <person name="Shen B."/>
            <person name="Zhu C."/>
        </authorList>
    </citation>
    <scope>NUCLEOTIDE SEQUENCE [LARGE SCALE GENOMIC DNA]</scope>
</reference>
<dbReference type="SUPFAM" id="SSF56112">
    <property type="entry name" value="Protein kinase-like (PK-like)"/>
    <property type="match status" value="1"/>
</dbReference>
<keyword evidence="12" id="KW-0131">Cell cycle</keyword>
<dbReference type="PANTHER" id="PTHR11042:SF183">
    <property type="entry name" value="MEMBRANE-ASSOCIATED TYROSINE- AND THREONINE-SPECIFIC CDC2-INHIBITORY KINASE"/>
    <property type="match status" value="1"/>
</dbReference>
<evidence type="ECO:0000256" key="5">
    <source>
        <dbReference type="ARBA" id="ARBA00022723"/>
    </source>
</evidence>
<dbReference type="InterPro" id="IPR050339">
    <property type="entry name" value="CC_SR_Kinase"/>
</dbReference>
<dbReference type="GO" id="GO:0005524">
    <property type="term" value="F:ATP binding"/>
    <property type="evidence" value="ECO:0007669"/>
    <property type="project" value="UniProtKB-KW"/>
</dbReference>
<dbReference type="VEuPathDB" id="VectorBase:ASIC008223"/>
<evidence type="ECO:0000256" key="12">
    <source>
        <dbReference type="ARBA" id="ARBA00023306"/>
    </source>
</evidence>
<dbReference type="AlphaFoldDB" id="A0A084VS47"/>
<dbReference type="OrthoDB" id="5337378at2759"/>
<keyword evidence="5" id="KW-0479">Metal-binding</keyword>
<keyword evidence="4" id="KW-0808">Transferase</keyword>
<feature type="region of interest" description="Disordered" evidence="16">
    <location>
        <begin position="353"/>
        <end position="377"/>
    </location>
</feature>
<reference evidence="19" key="2">
    <citation type="submission" date="2020-05" db="UniProtKB">
        <authorList>
            <consortium name="EnsemblMetazoa"/>
        </authorList>
    </citation>
    <scope>IDENTIFICATION</scope>
</reference>
<comment type="similarity">
    <text evidence="13">Belongs to the protein kinase superfamily. Ser/Thr protein kinase family. GCN2 subfamily.</text>
</comment>
<dbReference type="VEuPathDB" id="VectorBase:ASIS019576"/>
<keyword evidence="20" id="KW-1185">Reference proteome</keyword>
<feature type="compositionally biased region" description="Low complexity" evidence="16">
    <location>
        <begin position="358"/>
        <end position="368"/>
    </location>
</feature>
<evidence type="ECO:0000256" key="6">
    <source>
        <dbReference type="ARBA" id="ARBA00022741"/>
    </source>
</evidence>
<evidence type="ECO:0000256" key="2">
    <source>
        <dbReference type="ARBA" id="ARBA00012513"/>
    </source>
</evidence>
<proteinExistence type="inferred from homology"/>
<evidence type="ECO:0000256" key="16">
    <source>
        <dbReference type="SAM" id="MobiDB-lite"/>
    </source>
</evidence>
<evidence type="ECO:0000256" key="3">
    <source>
        <dbReference type="ARBA" id="ARBA00022527"/>
    </source>
</evidence>
<dbReference type="GO" id="GO:0051321">
    <property type="term" value="P:meiotic cell cycle"/>
    <property type="evidence" value="ECO:0007669"/>
    <property type="project" value="TreeGrafter"/>
</dbReference>
<dbReference type="InterPro" id="IPR011009">
    <property type="entry name" value="Kinase-like_dom_sf"/>
</dbReference>
<keyword evidence="6" id="KW-0547">Nucleotide-binding</keyword>
<gene>
    <name evidence="18" type="ORF">ZHAS_00008223</name>
</gene>
<feature type="domain" description="Protein kinase" evidence="17">
    <location>
        <begin position="1"/>
        <end position="175"/>
    </location>
</feature>
<evidence type="ECO:0000313" key="19">
    <source>
        <dbReference type="EnsemblMetazoa" id="ASIC008223-PA"/>
    </source>
</evidence>
<keyword evidence="11" id="KW-0472">Membrane</keyword>
<organism evidence="18">
    <name type="scientific">Anopheles sinensis</name>
    <name type="common">Mosquito</name>
    <dbReference type="NCBI Taxonomy" id="74873"/>
    <lineage>
        <taxon>Eukaryota</taxon>
        <taxon>Metazoa</taxon>
        <taxon>Ecdysozoa</taxon>
        <taxon>Arthropoda</taxon>
        <taxon>Hexapoda</taxon>
        <taxon>Insecta</taxon>
        <taxon>Pterygota</taxon>
        <taxon>Neoptera</taxon>
        <taxon>Endopterygota</taxon>
        <taxon>Diptera</taxon>
        <taxon>Nematocera</taxon>
        <taxon>Culicoidea</taxon>
        <taxon>Culicidae</taxon>
        <taxon>Anophelinae</taxon>
        <taxon>Anopheles</taxon>
    </lineage>
</organism>
<dbReference type="EMBL" id="KE525036">
    <property type="protein sequence ID" value="KFB40791.1"/>
    <property type="molecule type" value="Genomic_DNA"/>
</dbReference>